<dbReference type="Pfam" id="PF00498">
    <property type="entry name" value="FHA"/>
    <property type="match status" value="1"/>
</dbReference>
<evidence type="ECO:0000256" key="12">
    <source>
        <dbReference type="SAM" id="MobiDB-lite"/>
    </source>
</evidence>
<dbReference type="GO" id="GO:0005524">
    <property type="term" value="F:ATP binding"/>
    <property type="evidence" value="ECO:0007669"/>
    <property type="project" value="UniProtKB-UniRule"/>
</dbReference>
<feature type="region of interest" description="Disordered" evidence="12">
    <location>
        <begin position="1092"/>
        <end position="1117"/>
    </location>
</feature>
<keyword evidence="5 10" id="KW-0547">Nucleotide-binding</keyword>
<keyword evidence="6 10" id="KW-0067">ATP-binding</keyword>
<name>K1VF23_TRIAC</name>
<dbReference type="OrthoDB" id="3176171at2759"/>
<evidence type="ECO:0000256" key="6">
    <source>
        <dbReference type="ARBA" id="ARBA00022840"/>
    </source>
</evidence>
<dbReference type="PRINTS" id="PR00380">
    <property type="entry name" value="KINESINHEAVY"/>
</dbReference>
<evidence type="ECO:0000256" key="8">
    <source>
        <dbReference type="ARBA" id="ARBA00023175"/>
    </source>
</evidence>
<dbReference type="GO" id="GO:0008017">
    <property type="term" value="F:microtubule binding"/>
    <property type="evidence" value="ECO:0007669"/>
    <property type="project" value="InterPro"/>
</dbReference>
<evidence type="ECO:0000259" key="14">
    <source>
        <dbReference type="PROSITE" id="PS50067"/>
    </source>
</evidence>
<evidence type="ECO:0000313" key="15">
    <source>
        <dbReference type="EMBL" id="EKD02625.1"/>
    </source>
</evidence>
<evidence type="ECO:0000256" key="7">
    <source>
        <dbReference type="ARBA" id="ARBA00023054"/>
    </source>
</evidence>
<dbReference type="SUPFAM" id="SSF52540">
    <property type="entry name" value="P-loop containing nucleoside triphosphate hydrolases"/>
    <property type="match status" value="1"/>
</dbReference>
<keyword evidence="9" id="KW-0206">Cytoskeleton</keyword>
<keyword evidence="7 11" id="KW-0175">Coiled coil</keyword>
<dbReference type="Gene3D" id="2.60.200.20">
    <property type="match status" value="1"/>
</dbReference>
<dbReference type="PANTHER" id="PTHR47117">
    <property type="entry name" value="STAR-RELATED LIPID TRANSFER PROTEIN 9"/>
    <property type="match status" value="1"/>
</dbReference>
<dbReference type="InParanoid" id="K1VF23"/>
<evidence type="ECO:0000256" key="1">
    <source>
        <dbReference type="ARBA" id="ARBA00004245"/>
    </source>
</evidence>
<sequence length="1521" mass="167382">MGLPVLRTSHHITSSLSSSRSSQSLLQLRYLGPGFLSLLHLSLPHDKPTAPGPLSIMSGGGNIKVVVRCRPLNSRELARGAKPLIRMEGNRTILDPPEAPTSGRGVAKTPQVFSFGARTDPDYASQETLFQDLGVDLLNHSFEGFNTCIFAYGQTGSGKSCKYEPGQAQSFGQNYRIRTPANILHRLDDGIIVLVLAGAEAAAHANATDGADKGITPLTTSELFRRVEEQAAKDSNLSFSVEVSVRDLLNPKNKGNLKVREHPSLGPYVEDLSKLVVENYNQMMTLMDEGNKLTQKRLDPATNMVGEKVSKISLVDLAGSERQASTGATGANINKSLTTLGKVIAALAQASEPTKNKRGSRREEFVPYRDSVLTWLLKESLGGNSKTAMIAAISPADYDETLSTLRYADAAKRIKTHAVVNEDPNAKLIRELKEELELLRNRVSSGGGTDESTYDPNIPPEKQIVTYKTKEGEIRKVTKLELQDQLQASEKLMEDLNLTWEQKMAATQAIHVEREKALEELGISVDKNKHPSLVNLNEDPLMSECLVYQLKPGVSVVGSLESKEAQIKLSGPHIAAKHCSFTNNEGEVTLELAGEAPTFVNGKRVQPNTTELMDWTAARREVADIEALGDRDLDKLFDDIVKVRTLRGRPESRLDLTSEVDSKILASLADESTDNNPWDLTYTNGNGNASPRGMYDHSDSRTEPDSPSRPSSRPDNSSSAESTLEQQALTKQLRTLAQEVKRMRTQAAVARARGMSIPDVADWTPRELVLARKAIEHWKRLRNFAMAEQMLMAAADVREANIIAKQMNRQMTYNFTIVDGPLESPISTLDEIGGIIDYDDMSTESTGPSGPKVMVKVIDHESTCELQPGQALTQPAIYLWNLSRFQQQLARMRQVLAVKDKPGYQMHLSVHAPFGDSPTPSFSYIGAAQVPLQLLGHQMSYAVTVPIFCAYTMEAIGSCRVDFKCSSVPRSGVASPDLGGPVLPTPSFGPKFSFTVTVDSVKGLTSADFTEVHAQTKLSSLVGPIQSEDTYSSMPVNLDKESVSHLSLCKPLSVIVTSDMLQHFEHGYARVEFFARVRDAYLCRLERFDCSREEVPPPSTPGDSTPSSNPDKPTMRRAETELAVTEQHDLFSALEVREMATDGEYLPAAVQDEVLQLHLGVQRQVVIELSHASGQSLKWLRISHASAGNIRMVKNGGDPVQVTAAEVNLQLTSEVEFKHDGTAKLVAQGSWDTAAHHCLQMDRRTPTNGFMLARLTFMVEIEGVDEPAVLNMDVKLRILARDTRRGSLISFWRAKPQTNIIGIFSLDLTPPMARTARDLWRLDTAKKSMPGEHLLEGWRPRSIALIREYAGLAKQRRLIADVQTSKVVLDWAGAVVPSKSDADGQAQLQTRCVGMWQRQIDTRVETTQEKELAHKLRQLVPDLAPRLVPSVRSVTAKPYLHLHPEFGKRETQIINVAQANVVPSPDVEMLLGRRYAFTVYTPTNSYIIQAQGPYELTAWMTVIGRQKGAAAAPVPNGHPAA</sequence>
<keyword evidence="3" id="KW-0963">Cytoplasm</keyword>
<evidence type="ECO:0000259" key="13">
    <source>
        <dbReference type="PROSITE" id="PS50006"/>
    </source>
</evidence>
<dbReference type="eggNOG" id="KOG0245">
    <property type="taxonomic scope" value="Eukaryota"/>
</dbReference>
<dbReference type="PROSITE" id="PS00411">
    <property type="entry name" value="KINESIN_MOTOR_1"/>
    <property type="match status" value="1"/>
</dbReference>
<dbReference type="PANTHER" id="PTHR47117:SF10">
    <property type="entry name" value="KINESIN-LIKE PROTEIN KIF1B"/>
    <property type="match status" value="1"/>
</dbReference>
<feature type="domain" description="Kinesin motor" evidence="14">
    <location>
        <begin position="62"/>
        <end position="414"/>
    </location>
</feature>
<dbReference type="Gene3D" id="6.10.250.2520">
    <property type="match status" value="1"/>
</dbReference>
<dbReference type="SUPFAM" id="SSF49879">
    <property type="entry name" value="SMAD/FHA domain"/>
    <property type="match status" value="1"/>
</dbReference>
<comment type="caution">
    <text evidence="15">The sequence shown here is derived from an EMBL/GenBank/DDBJ whole genome shotgun (WGS) entry which is preliminary data.</text>
</comment>
<dbReference type="InterPro" id="IPR032405">
    <property type="entry name" value="Kinesin_assoc"/>
</dbReference>
<dbReference type="Pfam" id="PF00225">
    <property type="entry name" value="Kinesin"/>
    <property type="match status" value="1"/>
</dbReference>
<evidence type="ECO:0000256" key="4">
    <source>
        <dbReference type="ARBA" id="ARBA00022701"/>
    </source>
</evidence>
<evidence type="ECO:0000256" key="5">
    <source>
        <dbReference type="ARBA" id="ARBA00022741"/>
    </source>
</evidence>
<dbReference type="Gene3D" id="3.40.850.10">
    <property type="entry name" value="Kinesin motor domain"/>
    <property type="match status" value="2"/>
</dbReference>
<dbReference type="InterPro" id="IPR008984">
    <property type="entry name" value="SMAD_FHA_dom_sf"/>
</dbReference>
<dbReference type="OMA" id="IKITICH"/>
<evidence type="ECO:0000256" key="3">
    <source>
        <dbReference type="ARBA" id="ARBA00022490"/>
    </source>
</evidence>
<feature type="compositionally biased region" description="Polar residues" evidence="12">
    <location>
        <begin position="674"/>
        <end position="689"/>
    </location>
</feature>
<dbReference type="PROSITE" id="PS50067">
    <property type="entry name" value="KINESIN_MOTOR_2"/>
    <property type="match status" value="1"/>
</dbReference>
<dbReference type="STRING" id="1220162.K1VF23"/>
<dbReference type="InterPro" id="IPR027417">
    <property type="entry name" value="P-loop_NTPase"/>
</dbReference>
<dbReference type="Pfam" id="PF12473">
    <property type="entry name" value="DUF3694"/>
    <property type="match status" value="1"/>
</dbReference>
<dbReference type="Pfam" id="PF16183">
    <property type="entry name" value="Kinesin_assoc"/>
    <property type="match status" value="1"/>
</dbReference>
<dbReference type="InterPro" id="IPR001752">
    <property type="entry name" value="Kinesin_motor_dom"/>
</dbReference>
<dbReference type="InterPro" id="IPR022164">
    <property type="entry name" value="Kinesin-like"/>
</dbReference>
<evidence type="ECO:0000256" key="11">
    <source>
        <dbReference type="SAM" id="Coils"/>
    </source>
</evidence>
<keyword evidence="16" id="KW-1185">Reference proteome</keyword>
<dbReference type="GO" id="GO:0005874">
    <property type="term" value="C:microtubule"/>
    <property type="evidence" value="ECO:0007669"/>
    <property type="project" value="UniProtKB-KW"/>
</dbReference>
<evidence type="ECO:0000256" key="2">
    <source>
        <dbReference type="ARBA" id="ARBA00020751"/>
    </source>
</evidence>
<feature type="binding site" evidence="10">
    <location>
        <begin position="153"/>
        <end position="160"/>
    </location>
    <ligand>
        <name>ATP</name>
        <dbReference type="ChEBI" id="CHEBI:30616"/>
    </ligand>
</feature>
<evidence type="ECO:0000256" key="9">
    <source>
        <dbReference type="ARBA" id="ARBA00023212"/>
    </source>
</evidence>
<organism evidence="15 16">
    <name type="scientific">Trichosporon asahii var. asahii (strain CBS 8904)</name>
    <name type="common">Yeast</name>
    <dbReference type="NCBI Taxonomy" id="1220162"/>
    <lineage>
        <taxon>Eukaryota</taxon>
        <taxon>Fungi</taxon>
        <taxon>Dikarya</taxon>
        <taxon>Basidiomycota</taxon>
        <taxon>Agaricomycotina</taxon>
        <taxon>Tremellomycetes</taxon>
        <taxon>Trichosporonales</taxon>
        <taxon>Trichosporonaceae</taxon>
        <taxon>Trichosporon</taxon>
    </lineage>
</organism>
<reference evidence="15 16" key="1">
    <citation type="journal article" date="2012" name="Eukaryot. Cell">
        <title>Genome sequence of the Trichosporon asahii environmental strain CBS 8904.</title>
        <authorList>
            <person name="Yang R.Y."/>
            <person name="Li H.T."/>
            <person name="Zhu H."/>
            <person name="Zhou G.P."/>
            <person name="Wang M."/>
            <person name="Wang L."/>
        </authorList>
    </citation>
    <scope>NUCLEOTIDE SEQUENCE [LARGE SCALE GENOMIC DNA]</scope>
    <source>
        <strain evidence="15 16">CBS 8904</strain>
    </source>
</reference>
<protein>
    <recommendedName>
        <fullName evidence="2">Kinesin-like protein unc-104</fullName>
    </recommendedName>
</protein>
<evidence type="ECO:0000256" key="10">
    <source>
        <dbReference type="PROSITE-ProRule" id="PRU00283"/>
    </source>
</evidence>
<keyword evidence="8 10" id="KW-0505">Motor protein</keyword>
<feature type="compositionally biased region" description="Basic and acidic residues" evidence="12">
    <location>
        <begin position="694"/>
        <end position="706"/>
    </location>
</feature>
<dbReference type="GO" id="GO:0003777">
    <property type="term" value="F:microtubule motor activity"/>
    <property type="evidence" value="ECO:0007669"/>
    <property type="project" value="InterPro"/>
</dbReference>
<evidence type="ECO:0000313" key="16">
    <source>
        <dbReference type="Proteomes" id="UP000006757"/>
    </source>
</evidence>
<dbReference type="InterPro" id="IPR036961">
    <property type="entry name" value="Kinesin_motor_dom_sf"/>
</dbReference>
<accession>K1VF23</accession>
<feature type="compositionally biased region" description="Low complexity" evidence="12">
    <location>
        <begin position="1101"/>
        <end position="1111"/>
    </location>
</feature>
<proteinExistence type="inferred from homology"/>
<dbReference type="SUPFAM" id="SSF50729">
    <property type="entry name" value="PH domain-like"/>
    <property type="match status" value="1"/>
</dbReference>
<feature type="coiled-coil region" evidence="11">
    <location>
        <begin position="726"/>
        <end position="753"/>
    </location>
</feature>
<dbReference type="EMBL" id="AMBO01000278">
    <property type="protein sequence ID" value="EKD02625.1"/>
    <property type="molecule type" value="Genomic_DNA"/>
</dbReference>
<keyword evidence="4" id="KW-0493">Microtubule</keyword>
<dbReference type="PROSITE" id="PS50006">
    <property type="entry name" value="FHA_DOMAIN"/>
    <property type="match status" value="1"/>
</dbReference>
<dbReference type="SMART" id="SM00129">
    <property type="entry name" value="KISc"/>
    <property type="match status" value="1"/>
</dbReference>
<comment type="subcellular location">
    <subcellularLocation>
        <location evidence="1">Cytoplasm</location>
        <location evidence="1">Cytoskeleton</location>
    </subcellularLocation>
</comment>
<dbReference type="Proteomes" id="UP000006757">
    <property type="component" value="Unassembled WGS sequence"/>
</dbReference>
<dbReference type="SMART" id="SM00240">
    <property type="entry name" value="FHA"/>
    <property type="match status" value="1"/>
</dbReference>
<dbReference type="InterPro" id="IPR000253">
    <property type="entry name" value="FHA_dom"/>
</dbReference>
<feature type="compositionally biased region" description="Low complexity" evidence="12">
    <location>
        <begin position="708"/>
        <end position="719"/>
    </location>
</feature>
<dbReference type="InterPro" id="IPR019821">
    <property type="entry name" value="Kinesin_motor_CS"/>
</dbReference>
<comment type="similarity">
    <text evidence="10">Belongs to the TRAFAC class myosin-kinesin ATPase superfamily. Kinesin family.</text>
</comment>
<dbReference type="GO" id="GO:0007018">
    <property type="term" value="P:microtubule-based movement"/>
    <property type="evidence" value="ECO:0007669"/>
    <property type="project" value="InterPro"/>
</dbReference>
<feature type="region of interest" description="Disordered" evidence="12">
    <location>
        <begin position="673"/>
        <end position="726"/>
    </location>
</feature>
<gene>
    <name evidence="15" type="ORF">A1Q2_03051</name>
</gene>
<feature type="domain" description="FHA" evidence="13">
    <location>
        <begin position="555"/>
        <end position="605"/>
    </location>
</feature>
<dbReference type="HOGENOM" id="CLU_001485_20_3_1"/>